<dbReference type="PRINTS" id="PR00598">
    <property type="entry name" value="HTHMARR"/>
</dbReference>
<dbReference type="GO" id="GO:0003700">
    <property type="term" value="F:DNA-binding transcription factor activity"/>
    <property type="evidence" value="ECO:0007669"/>
    <property type="project" value="InterPro"/>
</dbReference>
<dbReference type="PANTHER" id="PTHR39515:SF2">
    <property type="entry name" value="HTH-TYPE TRANSCRIPTIONAL REGULATOR RV0880"/>
    <property type="match status" value="1"/>
</dbReference>
<dbReference type="Proteomes" id="UP000552836">
    <property type="component" value="Unassembled WGS sequence"/>
</dbReference>
<dbReference type="Gene3D" id="1.10.10.10">
    <property type="entry name" value="Winged helix-like DNA-binding domain superfamily/Winged helix DNA-binding domain"/>
    <property type="match status" value="1"/>
</dbReference>
<comment type="caution">
    <text evidence="3">The sequence shown here is derived from an EMBL/GenBank/DDBJ whole genome shotgun (WGS) entry which is preliminary data.</text>
</comment>
<dbReference type="SMART" id="SM00347">
    <property type="entry name" value="HTH_MARR"/>
    <property type="match status" value="1"/>
</dbReference>
<reference evidence="5" key="2">
    <citation type="journal article" date="2019" name="Int. J. Syst. Evol. Microbiol.">
        <title>The Global Catalogue of Microorganisms (GCM) 10K type strain sequencing project: providing services to taxonomists for standard genome sequencing and annotation.</title>
        <authorList>
            <consortium name="The Broad Institute Genomics Platform"/>
            <consortium name="The Broad Institute Genome Sequencing Center for Infectious Disease"/>
            <person name="Wu L."/>
            <person name="Ma J."/>
        </authorList>
    </citation>
    <scope>NUCLEOTIDE SEQUENCE [LARGE SCALE GENOMIC DNA]</scope>
    <source>
        <strain evidence="5">CGMCC 4.5581</strain>
    </source>
</reference>
<dbReference type="InterPro" id="IPR036390">
    <property type="entry name" value="WH_DNA-bd_sf"/>
</dbReference>
<dbReference type="Pfam" id="PF01047">
    <property type="entry name" value="MarR"/>
    <property type="match status" value="1"/>
</dbReference>
<dbReference type="Proteomes" id="UP000648663">
    <property type="component" value="Unassembled WGS sequence"/>
</dbReference>
<evidence type="ECO:0000313" key="2">
    <source>
        <dbReference type="EMBL" id="GGL53502.1"/>
    </source>
</evidence>
<dbReference type="EMBL" id="BMMI01000001">
    <property type="protein sequence ID" value="GGL53502.1"/>
    <property type="molecule type" value="Genomic_DNA"/>
</dbReference>
<sequence>MHLTRETSERLTAGVARLVRSIKHLGPRAAADLYGDLPSFGWALLVPLEQDGDQRCSALADRAGVDVSVASRQVAALQRAGYVERRPDPLDGRASLISLSAAGSAALAHTRRVRGRWAVEALADWTEAEAQEFDRLLEKFADGLDRAGGRTHRSPAGAG</sequence>
<reference evidence="3 4" key="3">
    <citation type="submission" date="2020-02" db="EMBL/GenBank/DDBJ databases">
        <title>Sequencing the genomes of 1000 actinobacteria strains.</title>
        <authorList>
            <person name="Klenk H.-P."/>
        </authorList>
    </citation>
    <scope>NUCLEOTIDE SEQUENCE [LARGE SCALE GENOMIC DNA]</scope>
    <source>
        <strain evidence="3 4">DSM 45201</strain>
    </source>
</reference>
<dbReference type="InterPro" id="IPR052526">
    <property type="entry name" value="HTH-type_Bedaq_tolerance"/>
</dbReference>
<evidence type="ECO:0000313" key="4">
    <source>
        <dbReference type="Proteomes" id="UP000552836"/>
    </source>
</evidence>
<dbReference type="EMBL" id="JAAMPA010000001">
    <property type="protein sequence ID" value="NIH67279.1"/>
    <property type="molecule type" value="Genomic_DNA"/>
</dbReference>
<accession>A0A846LV08</accession>
<reference evidence="2" key="1">
    <citation type="journal article" date="2014" name="Int. J. Syst. Evol. Microbiol.">
        <title>Complete genome of a new Firmicutes species belonging to the dominant human colonic microbiota ('Ruminococcus bicirculans') reveals two chromosomes and a selective capacity to utilize plant glucans.</title>
        <authorList>
            <consortium name="NISC Comparative Sequencing Program"/>
            <person name="Wegmann U."/>
            <person name="Louis P."/>
            <person name="Goesmann A."/>
            <person name="Henrissat B."/>
            <person name="Duncan S.H."/>
            <person name="Flint H.J."/>
        </authorList>
    </citation>
    <scope>NUCLEOTIDE SEQUENCE</scope>
    <source>
        <strain evidence="2">CGMCC 4.5581</strain>
    </source>
</reference>
<reference evidence="2" key="4">
    <citation type="submission" date="2024-05" db="EMBL/GenBank/DDBJ databases">
        <authorList>
            <person name="Sun Q."/>
            <person name="Zhou Y."/>
        </authorList>
    </citation>
    <scope>NUCLEOTIDE SEQUENCE</scope>
    <source>
        <strain evidence="2">CGMCC 4.5581</strain>
    </source>
</reference>
<evidence type="ECO:0000313" key="3">
    <source>
        <dbReference type="EMBL" id="NIH67279.1"/>
    </source>
</evidence>
<feature type="domain" description="HTH marR-type" evidence="1">
    <location>
        <begin position="8"/>
        <end position="142"/>
    </location>
</feature>
<dbReference type="InterPro" id="IPR036388">
    <property type="entry name" value="WH-like_DNA-bd_sf"/>
</dbReference>
<dbReference type="PANTHER" id="PTHR39515">
    <property type="entry name" value="CONSERVED PROTEIN"/>
    <property type="match status" value="1"/>
</dbReference>
<dbReference type="GO" id="GO:0003677">
    <property type="term" value="F:DNA binding"/>
    <property type="evidence" value="ECO:0007669"/>
    <property type="project" value="UniProtKB-KW"/>
</dbReference>
<evidence type="ECO:0000313" key="5">
    <source>
        <dbReference type="Proteomes" id="UP000648663"/>
    </source>
</evidence>
<gene>
    <name evidence="3" type="ORF">FB380_001725</name>
    <name evidence="2" type="ORF">GCM10011589_06990</name>
</gene>
<dbReference type="RefSeq" id="WP_166754722.1">
    <property type="nucleotide sequence ID" value="NZ_BAABJU010000001.1"/>
</dbReference>
<dbReference type="AlphaFoldDB" id="A0A846LV08"/>
<protein>
    <submittedName>
        <fullName evidence="3">DNA-binding MarR family transcriptional regulator</fullName>
    </submittedName>
</protein>
<evidence type="ECO:0000259" key="1">
    <source>
        <dbReference type="PROSITE" id="PS50995"/>
    </source>
</evidence>
<dbReference type="SUPFAM" id="SSF46785">
    <property type="entry name" value="Winged helix' DNA-binding domain"/>
    <property type="match status" value="1"/>
</dbReference>
<keyword evidence="5" id="KW-1185">Reference proteome</keyword>
<dbReference type="InterPro" id="IPR000835">
    <property type="entry name" value="HTH_MarR-typ"/>
</dbReference>
<proteinExistence type="predicted"/>
<name>A0A846LV08_9ACTN</name>
<keyword evidence="3" id="KW-0238">DNA-binding</keyword>
<dbReference type="PROSITE" id="PS50995">
    <property type="entry name" value="HTH_MARR_2"/>
    <property type="match status" value="1"/>
</dbReference>
<organism evidence="3 4">
    <name type="scientific">Modestobacter marinus</name>
    <dbReference type="NCBI Taxonomy" id="477641"/>
    <lineage>
        <taxon>Bacteria</taxon>
        <taxon>Bacillati</taxon>
        <taxon>Actinomycetota</taxon>
        <taxon>Actinomycetes</taxon>
        <taxon>Geodermatophilales</taxon>
        <taxon>Geodermatophilaceae</taxon>
        <taxon>Modestobacter</taxon>
    </lineage>
</organism>